<proteinExistence type="predicted"/>
<evidence type="ECO:0000313" key="3">
    <source>
        <dbReference type="Proteomes" id="UP000694406"/>
    </source>
</evidence>
<dbReference type="PANTHER" id="PTHR31702">
    <property type="entry name" value="TESTIS-EXPRESSED PROTEIN 33"/>
    <property type="match status" value="1"/>
</dbReference>
<feature type="compositionally biased region" description="Polar residues" evidence="1">
    <location>
        <begin position="81"/>
        <end position="104"/>
    </location>
</feature>
<keyword evidence="3" id="KW-1185">Reference proteome</keyword>
<reference evidence="2" key="2">
    <citation type="submission" date="2025-09" db="UniProtKB">
        <authorList>
            <consortium name="Ensembl"/>
        </authorList>
    </citation>
    <scope>IDENTIFICATION</scope>
</reference>
<feature type="compositionally biased region" description="Basic and acidic residues" evidence="1">
    <location>
        <begin position="27"/>
        <end position="37"/>
    </location>
</feature>
<dbReference type="Ensembl" id="ENSLLTT00000014479.1">
    <property type="protein sequence ID" value="ENSLLTP00000013934.1"/>
    <property type="gene ID" value="ENSLLTG00000010684.1"/>
</dbReference>
<accession>A0A8C5S8R5</accession>
<dbReference type="Pfam" id="PF15400">
    <property type="entry name" value="TEX33"/>
    <property type="match status" value="1"/>
</dbReference>
<gene>
    <name evidence="2" type="primary">CIMIP4</name>
</gene>
<dbReference type="GeneTree" id="ENSGT00390000013198"/>
<evidence type="ECO:0000313" key="2">
    <source>
        <dbReference type="Ensembl" id="ENSLLTP00000013934.1"/>
    </source>
</evidence>
<name>A0A8C5S8R5_LATLA</name>
<feature type="compositionally biased region" description="Polar residues" evidence="1">
    <location>
        <begin position="50"/>
        <end position="65"/>
    </location>
</feature>
<protein>
    <submittedName>
        <fullName evidence="2">Ciliary microtubule inner protein 4</fullName>
    </submittedName>
</protein>
<feature type="region of interest" description="Disordered" evidence="1">
    <location>
        <begin position="23"/>
        <end position="108"/>
    </location>
</feature>
<dbReference type="PANTHER" id="PTHR31702:SF2">
    <property type="entry name" value="TESTIS-EXPRESSED PROTEIN 33"/>
    <property type="match status" value="1"/>
</dbReference>
<reference evidence="2" key="1">
    <citation type="submission" date="2025-08" db="UniProtKB">
        <authorList>
            <consortium name="Ensembl"/>
        </authorList>
    </citation>
    <scope>IDENTIFICATION</scope>
</reference>
<dbReference type="AlphaFoldDB" id="A0A8C5S8R5"/>
<dbReference type="Proteomes" id="UP000694406">
    <property type="component" value="Unplaced"/>
</dbReference>
<evidence type="ECO:0000256" key="1">
    <source>
        <dbReference type="SAM" id="MobiDB-lite"/>
    </source>
</evidence>
<feature type="compositionally biased region" description="Basic and acidic residues" evidence="1">
    <location>
        <begin position="66"/>
        <end position="75"/>
    </location>
</feature>
<sequence>MAAEVPMDTAFSMPATTYHVNKMTYRPPEKPDYKNKEQVTYNKAGVPSNKALSSRTSSANSWDSSKNMEGDKTRGEFICQTPPSTQLPAKTNNRQNHNSKTPSFQYIHHESPKIRVGRKDSFESKISLGNQQKERATSSQEHAKFVQEKAEPISFNLNESTGKLHHSVRTELFNSTTKNMKSSYEDIEEANTVLNTKDSLASGIQNVKVEGKPLHEKRSSLMPANIKAKYGTTVVEKLISEEQARRALCEAGLIQGQKRLSDWPFKSLENPMTASPYADYYELGYNLRSNIFQGGPLETKSLMKDSYTPDVIKRAVRDPKRWHGRKTDDLGRWFQKNALNLNLQKALEQKYGEKNKGSKS</sequence>
<organism evidence="2 3">
    <name type="scientific">Laticauda laticaudata</name>
    <name type="common">Blue-ringed sea krait</name>
    <name type="synonym">Blue-lipped sea krait</name>
    <dbReference type="NCBI Taxonomy" id="8630"/>
    <lineage>
        <taxon>Eukaryota</taxon>
        <taxon>Metazoa</taxon>
        <taxon>Chordata</taxon>
        <taxon>Craniata</taxon>
        <taxon>Vertebrata</taxon>
        <taxon>Euteleostomi</taxon>
        <taxon>Lepidosauria</taxon>
        <taxon>Squamata</taxon>
        <taxon>Bifurcata</taxon>
        <taxon>Unidentata</taxon>
        <taxon>Episquamata</taxon>
        <taxon>Toxicofera</taxon>
        <taxon>Serpentes</taxon>
        <taxon>Colubroidea</taxon>
        <taxon>Elapidae</taxon>
        <taxon>Laticaudinae</taxon>
        <taxon>Laticauda</taxon>
    </lineage>
</organism>
<dbReference type="InterPro" id="IPR029234">
    <property type="entry name" value="CIMIP4"/>
</dbReference>